<proteinExistence type="predicted"/>
<organism evidence="1 2">
    <name type="scientific">Labilibaculum manganireducens</name>
    <dbReference type="NCBI Taxonomy" id="1940525"/>
    <lineage>
        <taxon>Bacteria</taxon>
        <taxon>Pseudomonadati</taxon>
        <taxon>Bacteroidota</taxon>
        <taxon>Bacteroidia</taxon>
        <taxon>Marinilabiliales</taxon>
        <taxon>Marinifilaceae</taxon>
        <taxon>Labilibaculum</taxon>
    </lineage>
</organism>
<comment type="caution">
    <text evidence="1">The sequence shown here is derived from an EMBL/GenBank/DDBJ whole genome shotgun (WGS) entry which is preliminary data.</text>
</comment>
<sequence>MIFIGITFSMQFNNWNEERKLKQLELELISDLYVDVTEDYNDIQKNIITTEKSFLRPLKYLDSCLTTIQPVNQSDLKDKLQIKMGRSSMSMNIGAYESFKHQGIALMKNSRLKIKLFEYYESGLNQLNRQRESQSEFGDNYIMPLSIKYCENFFEMPYSNYLLLRNNPSDKRVINYWVRMYEFNQYINKKLIPLQEDLKLEKEKELIANGIDPKLILQVAETSKS</sequence>
<evidence type="ECO:0000313" key="2">
    <source>
        <dbReference type="Proteomes" id="UP000233618"/>
    </source>
</evidence>
<protein>
    <submittedName>
        <fullName evidence="1">Uncharacterized protein</fullName>
    </submittedName>
</protein>
<dbReference type="AlphaFoldDB" id="A0A2N3I509"/>
<gene>
    <name evidence="1" type="ORF">BZG01_13165</name>
</gene>
<name>A0A2N3I509_9BACT</name>
<accession>A0A2N3I509</accession>
<dbReference type="Proteomes" id="UP000233618">
    <property type="component" value="Unassembled WGS sequence"/>
</dbReference>
<dbReference type="EMBL" id="MVDE01000019">
    <property type="protein sequence ID" value="PKQ65399.1"/>
    <property type="molecule type" value="Genomic_DNA"/>
</dbReference>
<keyword evidence="2" id="KW-1185">Reference proteome</keyword>
<reference evidence="1 2" key="1">
    <citation type="journal article" date="2017" name="Front. Microbiol.">
        <title>Labilibaculum manganireducens gen. nov., sp. nov. and Labilibaculum filiforme sp. nov., Novel Bacteroidetes Isolated from Subsurface Sediments of the Baltic Sea.</title>
        <authorList>
            <person name="Vandieken V."/>
            <person name="Marshall I.P."/>
            <person name="Niemann H."/>
            <person name="Engelen B."/>
            <person name="Cypionka H."/>
        </authorList>
    </citation>
    <scope>NUCLEOTIDE SEQUENCE [LARGE SCALE GENOMIC DNA]</scope>
    <source>
        <strain evidence="1 2">59.10-2M</strain>
    </source>
</reference>
<evidence type="ECO:0000313" key="1">
    <source>
        <dbReference type="EMBL" id="PKQ65399.1"/>
    </source>
</evidence>